<feature type="signal peptide" evidence="2">
    <location>
        <begin position="1"/>
        <end position="21"/>
    </location>
</feature>
<dbReference type="EMBL" id="JADLQX010000003">
    <property type="protein sequence ID" value="MBF6296904.1"/>
    <property type="molecule type" value="Genomic_DNA"/>
</dbReference>
<name>A0ABS0CJW6_9NOCA</name>
<evidence type="ECO:0000256" key="1">
    <source>
        <dbReference type="SAM" id="MobiDB-lite"/>
    </source>
</evidence>
<feature type="region of interest" description="Disordered" evidence="1">
    <location>
        <begin position="25"/>
        <end position="47"/>
    </location>
</feature>
<keyword evidence="2" id="KW-0732">Signal</keyword>
<organism evidence="3 4">
    <name type="scientific">Nocardia amamiensis</name>
    <dbReference type="NCBI Taxonomy" id="404578"/>
    <lineage>
        <taxon>Bacteria</taxon>
        <taxon>Bacillati</taxon>
        <taxon>Actinomycetota</taxon>
        <taxon>Actinomycetes</taxon>
        <taxon>Mycobacteriales</taxon>
        <taxon>Nocardiaceae</taxon>
        <taxon>Nocardia</taxon>
    </lineage>
</organism>
<evidence type="ECO:0000313" key="3">
    <source>
        <dbReference type="EMBL" id="MBF6296904.1"/>
    </source>
</evidence>
<comment type="caution">
    <text evidence="3">The sequence shown here is derived from an EMBL/GenBank/DDBJ whole genome shotgun (WGS) entry which is preliminary data.</text>
</comment>
<dbReference type="Proteomes" id="UP000702209">
    <property type="component" value="Unassembled WGS sequence"/>
</dbReference>
<dbReference type="PROSITE" id="PS51257">
    <property type="entry name" value="PROKAR_LIPOPROTEIN"/>
    <property type="match status" value="1"/>
</dbReference>
<feature type="chain" id="PRO_5047092447" evidence="2">
    <location>
        <begin position="22"/>
        <end position="210"/>
    </location>
</feature>
<evidence type="ECO:0000313" key="4">
    <source>
        <dbReference type="Proteomes" id="UP000702209"/>
    </source>
</evidence>
<proteinExistence type="predicted"/>
<dbReference type="RefSeq" id="WP_195128278.1">
    <property type="nucleotide sequence ID" value="NZ_JADLQX010000003.1"/>
</dbReference>
<evidence type="ECO:0000256" key="2">
    <source>
        <dbReference type="SAM" id="SignalP"/>
    </source>
</evidence>
<protein>
    <submittedName>
        <fullName evidence="3">DUF1579 family protein</fullName>
    </submittedName>
</protein>
<gene>
    <name evidence="3" type="ORF">IU459_05025</name>
</gene>
<dbReference type="Pfam" id="PF07617">
    <property type="entry name" value="DUF1579"/>
    <property type="match status" value="1"/>
</dbReference>
<feature type="compositionally biased region" description="Basic and acidic residues" evidence="1">
    <location>
        <begin position="38"/>
        <end position="47"/>
    </location>
</feature>
<keyword evidence="4" id="KW-1185">Reference proteome</keyword>
<sequence length="210" mass="22765">MRSTQSRTLAAAALVALTVLGIGCSDQTQPPPPAAESTPERPEQQDAGHQRLNVLVGEWTGAKSTFVAGGTADNPVRREIVSRWHWIGKAGNNFLQEEAEGTPGGAPYYRLGLLGYAPTDNRYEWTTIDSVTPMTMSYKGVQNSGGSADITMAGEFTDPGILGPQFTGKTIPMRTVIKLDSQDRVVMEIYFSPPGAPEQLADRVELTRRR</sequence>
<dbReference type="InterPro" id="IPR011473">
    <property type="entry name" value="DUF1579"/>
</dbReference>
<reference evidence="3 4" key="1">
    <citation type="submission" date="2020-10" db="EMBL/GenBank/DDBJ databases">
        <title>Identification of Nocardia species via Next-generation sequencing and recognition of intraspecies genetic diversity.</title>
        <authorList>
            <person name="Li P."/>
            <person name="Li P."/>
            <person name="Lu B."/>
        </authorList>
    </citation>
    <scope>NUCLEOTIDE SEQUENCE [LARGE SCALE GENOMIC DNA]</scope>
    <source>
        <strain evidence="3 4">BJ06-0157</strain>
    </source>
</reference>
<accession>A0ABS0CJW6</accession>